<protein>
    <recommendedName>
        <fullName evidence="3">Complex 1 LYR protein domain-containing protein</fullName>
    </recommendedName>
</protein>
<feature type="region of interest" description="Disordered" evidence="2">
    <location>
        <begin position="251"/>
        <end position="422"/>
    </location>
</feature>
<dbReference type="EMBL" id="MU855374">
    <property type="protein sequence ID" value="KAK3905033.1"/>
    <property type="molecule type" value="Genomic_DNA"/>
</dbReference>
<name>A0AAN6MS78_9PEZI</name>
<proteinExistence type="inferred from homology"/>
<feature type="compositionally biased region" description="Low complexity" evidence="2">
    <location>
        <begin position="572"/>
        <end position="592"/>
    </location>
</feature>
<dbReference type="Pfam" id="PF05347">
    <property type="entry name" value="Complex1_LYR"/>
    <property type="match status" value="1"/>
</dbReference>
<comment type="caution">
    <text evidence="4">The sequence shown here is derived from an EMBL/GenBank/DDBJ whole genome shotgun (WGS) entry which is preliminary data.</text>
</comment>
<feature type="domain" description="Complex 1 LYR protein" evidence="3">
    <location>
        <begin position="16"/>
        <end position="65"/>
    </location>
</feature>
<reference evidence="4" key="1">
    <citation type="journal article" date="2023" name="Mol. Phylogenet. Evol.">
        <title>Genome-scale phylogeny and comparative genomics of the fungal order Sordariales.</title>
        <authorList>
            <person name="Hensen N."/>
            <person name="Bonometti L."/>
            <person name="Westerberg I."/>
            <person name="Brannstrom I.O."/>
            <person name="Guillou S."/>
            <person name="Cros-Aarteil S."/>
            <person name="Calhoun S."/>
            <person name="Haridas S."/>
            <person name="Kuo A."/>
            <person name="Mondo S."/>
            <person name="Pangilinan J."/>
            <person name="Riley R."/>
            <person name="LaButti K."/>
            <person name="Andreopoulos B."/>
            <person name="Lipzen A."/>
            <person name="Chen C."/>
            <person name="Yan M."/>
            <person name="Daum C."/>
            <person name="Ng V."/>
            <person name="Clum A."/>
            <person name="Steindorff A."/>
            <person name="Ohm R.A."/>
            <person name="Martin F."/>
            <person name="Silar P."/>
            <person name="Natvig D.O."/>
            <person name="Lalanne C."/>
            <person name="Gautier V."/>
            <person name="Ament-Velasquez S.L."/>
            <person name="Kruys A."/>
            <person name="Hutchinson M.I."/>
            <person name="Powell A.J."/>
            <person name="Barry K."/>
            <person name="Miller A.N."/>
            <person name="Grigoriev I.V."/>
            <person name="Debuchy R."/>
            <person name="Gladieux P."/>
            <person name="Hiltunen Thoren M."/>
            <person name="Johannesson H."/>
        </authorList>
    </citation>
    <scope>NUCLEOTIDE SEQUENCE</scope>
    <source>
        <strain evidence="4">CBS 103.79</strain>
    </source>
</reference>
<dbReference type="InterPro" id="IPR045297">
    <property type="entry name" value="Complex1_LYR_LYRM4"/>
</dbReference>
<dbReference type="InterPro" id="IPR008011">
    <property type="entry name" value="Complex1_LYR_dom"/>
</dbReference>
<feature type="compositionally biased region" description="Acidic residues" evidence="2">
    <location>
        <begin position="358"/>
        <end position="383"/>
    </location>
</feature>
<feature type="compositionally biased region" description="Low complexity" evidence="2">
    <location>
        <begin position="302"/>
        <end position="312"/>
    </location>
</feature>
<dbReference type="GO" id="GO:1990221">
    <property type="term" value="C:L-cysteine desulfurase complex"/>
    <property type="evidence" value="ECO:0007669"/>
    <property type="project" value="TreeGrafter"/>
</dbReference>
<organism evidence="4 5">
    <name type="scientific">Staphylotrichum tortipilum</name>
    <dbReference type="NCBI Taxonomy" id="2831512"/>
    <lineage>
        <taxon>Eukaryota</taxon>
        <taxon>Fungi</taxon>
        <taxon>Dikarya</taxon>
        <taxon>Ascomycota</taxon>
        <taxon>Pezizomycotina</taxon>
        <taxon>Sordariomycetes</taxon>
        <taxon>Sordariomycetidae</taxon>
        <taxon>Sordariales</taxon>
        <taxon>Chaetomiaceae</taxon>
        <taxon>Staphylotrichum</taxon>
    </lineage>
</organism>
<sequence length="759" mass="80831">MTAVQVESAHRVLSLLLRQGNQFAAYNFREYAKRRTRDAFRENRSVEDPRRVQELVQKGLKELQMLKVRAAPWDGLPVRQWRQEWVTVAQTPPQDADDQDDIWAVDLPFGMPKESHLLPAHTQELLRAVRTGKIYKRSAPIDDDDYDYVDMDYPKPEKKECEPSNEGFLAKAWKQVPRNAETPMVSHLAKRHKNTITLSSKAAILPQAGGGTVVRATVRRIDAAGNPYEQTVTLAEGQQVEGEIISTTVIPTPAAAQGELPQQQATPIRRRPPPPKRKAKGAGRGRKKGKLPLPTPAPVPVPVATNVQPAPADGTPPVKQEEAGPSLITMQEQKIKIEEPEDSVIQDSEMVDVSGIASDDDEGEGGEGEEEEGDEEAGEDETLDTQNLEEINDDAPGRDVEDAEMSEVIRPSSVEEPDEPVKVAEEVEEVTIPKVRFQPPSLANLGVPHTGLQFGSSRIEGSPLKNVMVLSPTEPSPVLQPKAEDIPCPLPSNLEAPSDTVPMDTDPASPVAKEPSAEPKTEEVAPSPRDGAEASEPAVNPAPETAPLPVEEVTMTEAPASTLDQPQDASESEPAAPKTTETPEPAAKTSSPSPTPAPPAAAAPQAETADTEPEAALQPPDSPALLPTVTVDEDDGLNLLGSLERELDRQEGPSNADSTAGDDKEASPAVPAPAEEEKAEPGPGPEPEAAVKAEPEPEPEPEAKVKMETVSEDEAEAGAVETVAPEADVATADVVGAPVDTAADTAAAPAPAPEAGPDS</sequence>
<accession>A0AAN6MS78</accession>
<evidence type="ECO:0000313" key="5">
    <source>
        <dbReference type="Proteomes" id="UP001303889"/>
    </source>
</evidence>
<feature type="region of interest" description="Disordered" evidence="2">
    <location>
        <begin position="468"/>
        <end position="759"/>
    </location>
</feature>
<keyword evidence="5" id="KW-1185">Reference proteome</keyword>
<dbReference type="AlphaFoldDB" id="A0AAN6MS78"/>
<dbReference type="GO" id="GO:0016226">
    <property type="term" value="P:iron-sulfur cluster assembly"/>
    <property type="evidence" value="ECO:0007669"/>
    <property type="project" value="InterPro"/>
</dbReference>
<feature type="compositionally biased region" description="Basic residues" evidence="2">
    <location>
        <begin position="268"/>
        <end position="290"/>
    </location>
</feature>
<reference evidence="4" key="2">
    <citation type="submission" date="2023-05" db="EMBL/GenBank/DDBJ databases">
        <authorList>
            <consortium name="Lawrence Berkeley National Laboratory"/>
            <person name="Steindorff A."/>
            <person name="Hensen N."/>
            <person name="Bonometti L."/>
            <person name="Westerberg I."/>
            <person name="Brannstrom I.O."/>
            <person name="Guillou S."/>
            <person name="Cros-Aarteil S."/>
            <person name="Calhoun S."/>
            <person name="Haridas S."/>
            <person name="Kuo A."/>
            <person name="Mondo S."/>
            <person name="Pangilinan J."/>
            <person name="Riley R."/>
            <person name="Labutti K."/>
            <person name="Andreopoulos B."/>
            <person name="Lipzen A."/>
            <person name="Chen C."/>
            <person name="Yanf M."/>
            <person name="Daum C."/>
            <person name="Ng V."/>
            <person name="Clum A."/>
            <person name="Ohm R."/>
            <person name="Martin F."/>
            <person name="Silar P."/>
            <person name="Natvig D."/>
            <person name="Lalanne C."/>
            <person name="Gautier V."/>
            <person name="Ament-Velasquez S.L."/>
            <person name="Kruys A."/>
            <person name="Hutchinson M.I."/>
            <person name="Powell A.J."/>
            <person name="Barry K."/>
            <person name="Miller A.N."/>
            <person name="Grigoriev I.V."/>
            <person name="Debuchy R."/>
            <person name="Gladieux P."/>
            <person name="Thoren M.H."/>
            <person name="Johannesson H."/>
        </authorList>
    </citation>
    <scope>NUCLEOTIDE SEQUENCE</scope>
    <source>
        <strain evidence="4">CBS 103.79</strain>
    </source>
</reference>
<evidence type="ECO:0000313" key="4">
    <source>
        <dbReference type="EMBL" id="KAK3905033.1"/>
    </source>
</evidence>
<comment type="similarity">
    <text evidence="1">Belongs to the complex I LYR family.</text>
</comment>
<feature type="compositionally biased region" description="Low complexity" evidence="2">
    <location>
        <begin position="726"/>
        <end position="749"/>
    </location>
</feature>
<dbReference type="CDD" id="cd20264">
    <property type="entry name" value="Complex1_LYR_LYRM4"/>
    <property type="match status" value="1"/>
</dbReference>
<evidence type="ECO:0000256" key="1">
    <source>
        <dbReference type="ARBA" id="ARBA00009508"/>
    </source>
</evidence>
<evidence type="ECO:0000259" key="3">
    <source>
        <dbReference type="Pfam" id="PF05347"/>
    </source>
</evidence>
<dbReference type="PANTHER" id="PTHR13166">
    <property type="entry name" value="PROTEIN C6ORF149"/>
    <property type="match status" value="1"/>
</dbReference>
<feature type="compositionally biased region" description="Pro residues" evidence="2">
    <location>
        <begin position="750"/>
        <end position="759"/>
    </location>
</feature>
<dbReference type="GO" id="GO:0005739">
    <property type="term" value="C:mitochondrion"/>
    <property type="evidence" value="ECO:0007669"/>
    <property type="project" value="TreeGrafter"/>
</dbReference>
<feature type="compositionally biased region" description="Basic and acidic residues" evidence="2">
    <location>
        <begin position="689"/>
        <end position="709"/>
    </location>
</feature>
<gene>
    <name evidence="4" type="ORF">C8A05DRAFT_41994</name>
</gene>
<dbReference type="Proteomes" id="UP001303889">
    <property type="component" value="Unassembled WGS sequence"/>
</dbReference>
<dbReference type="InterPro" id="IPR051522">
    <property type="entry name" value="ISC_assembly_LYR"/>
</dbReference>
<evidence type="ECO:0000256" key="2">
    <source>
        <dbReference type="SAM" id="MobiDB-lite"/>
    </source>
</evidence>
<dbReference type="PANTHER" id="PTHR13166:SF7">
    <property type="entry name" value="LYR MOTIF-CONTAINING PROTEIN 4"/>
    <property type="match status" value="1"/>
</dbReference>